<evidence type="ECO:0000313" key="5">
    <source>
        <dbReference type="Proteomes" id="UP000245474"/>
    </source>
</evidence>
<evidence type="ECO:0000256" key="2">
    <source>
        <dbReference type="ARBA" id="ARBA00023315"/>
    </source>
</evidence>
<gene>
    <name evidence="4" type="ORF">DEM34_14395</name>
</gene>
<keyword evidence="5" id="KW-1185">Reference proteome</keyword>
<feature type="domain" description="N-acetyltransferase" evidence="3">
    <location>
        <begin position="14"/>
        <end position="156"/>
    </location>
</feature>
<dbReference type="SUPFAM" id="SSF55729">
    <property type="entry name" value="Acyl-CoA N-acyltransferases (Nat)"/>
    <property type="match status" value="1"/>
</dbReference>
<dbReference type="InterPro" id="IPR000182">
    <property type="entry name" value="GNAT_dom"/>
</dbReference>
<dbReference type="AlphaFoldDB" id="A0A2U2MYE6"/>
<sequence length="190" mass="21615">MDIDKYRVGLAERKHIRVLPDIERAAAARFPDEVLTPEIRTSTVPVEQLEAAHAEGRLWTAVTATGEPVGFAIAMREADTAFLQEIDVHPAHQKRGLGRQLIAHVIDWAHAQQLAWLTLTTFEYVPWNAPFYSRLGFRKLTECELSRELRERLEEERERGLRQRVAMRLEIGLEPPGDATHATCSRARAS</sequence>
<dbReference type="Pfam" id="PF00583">
    <property type="entry name" value="Acetyltransf_1"/>
    <property type="match status" value="1"/>
</dbReference>
<dbReference type="RefSeq" id="WP_109679520.1">
    <property type="nucleotide sequence ID" value="NZ_CP086615.1"/>
</dbReference>
<protein>
    <submittedName>
        <fullName evidence="4">N-acetyltransferase</fullName>
    </submittedName>
</protein>
<proteinExistence type="predicted"/>
<dbReference type="PANTHER" id="PTHR43800:SF1">
    <property type="entry name" value="PEPTIDYL-LYSINE N-ACETYLTRANSFERASE YJAB"/>
    <property type="match status" value="1"/>
</dbReference>
<dbReference type="PROSITE" id="PS51186">
    <property type="entry name" value="GNAT"/>
    <property type="match status" value="1"/>
</dbReference>
<keyword evidence="2" id="KW-0012">Acyltransferase</keyword>
<dbReference type="PANTHER" id="PTHR43800">
    <property type="entry name" value="PEPTIDYL-LYSINE N-ACETYLTRANSFERASE YJAB"/>
    <property type="match status" value="1"/>
</dbReference>
<dbReference type="GO" id="GO:0016747">
    <property type="term" value="F:acyltransferase activity, transferring groups other than amino-acyl groups"/>
    <property type="evidence" value="ECO:0007669"/>
    <property type="project" value="InterPro"/>
</dbReference>
<dbReference type="InterPro" id="IPR016181">
    <property type="entry name" value="Acyl_CoA_acyltransferase"/>
</dbReference>
<evidence type="ECO:0000256" key="1">
    <source>
        <dbReference type="ARBA" id="ARBA00022679"/>
    </source>
</evidence>
<dbReference type="CDD" id="cd04301">
    <property type="entry name" value="NAT_SF"/>
    <property type="match status" value="1"/>
</dbReference>
<organism evidence="4 5">
    <name type="scientific">Sediminicurvatus halobius</name>
    <dbReference type="NCBI Taxonomy" id="2182432"/>
    <lineage>
        <taxon>Bacteria</taxon>
        <taxon>Pseudomonadati</taxon>
        <taxon>Pseudomonadota</taxon>
        <taxon>Gammaproteobacteria</taxon>
        <taxon>Chromatiales</taxon>
        <taxon>Ectothiorhodospiraceae</taxon>
        <taxon>Sediminicurvatus</taxon>
    </lineage>
</organism>
<dbReference type="Proteomes" id="UP000245474">
    <property type="component" value="Unassembled WGS sequence"/>
</dbReference>
<accession>A0A2U2MYE6</accession>
<reference evidence="4 5" key="1">
    <citation type="submission" date="2018-05" db="EMBL/GenBank/DDBJ databases">
        <title>Spiribacter halobius sp. nov., a moderately halophilic bacterium isolated from marine solar saltern.</title>
        <authorList>
            <person name="Zheng W.-S."/>
            <person name="Lu D.-C."/>
            <person name="Du Z.-J."/>
        </authorList>
    </citation>
    <scope>NUCLEOTIDE SEQUENCE [LARGE SCALE GENOMIC DNA]</scope>
    <source>
        <strain evidence="4 5">E85</strain>
    </source>
</reference>
<dbReference type="OrthoDB" id="5355033at2"/>
<keyword evidence="1 4" id="KW-0808">Transferase</keyword>
<dbReference type="EMBL" id="QFFI01000025">
    <property type="protein sequence ID" value="PWG61910.1"/>
    <property type="molecule type" value="Genomic_DNA"/>
</dbReference>
<evidence type="ECO:0000259" key="3">
    <source>
        <dbReference type="PROSITE" id="PS51186"/>
    </source>
</evidence>
<comment type="caution">
    <text evidence="4">The sequence shown here is derived from an EMBL/GenBank/DDBJ whole genome shotgun (WGS) entry which is preliminary data.</text>
</comment>
<evidence type="ECO:0000313" key="4">
    <source>
        <dbReference type="EMBL" id="PWG61910.1"/>
    </source>
</evidence>
<name>A0A2U2MYE6_9GAMM</name>
<dbReference type="Gene3D" id="3.40.630.30">
    <property type="match status" value="1"/>
</dbReference>